<reference evidence="5 6" key="1">
    <citation type="submission" date="2019-09" db="EMBL/GenBank/DDBJ databases">
        <authorList>
            <person name="Valk L.C."/>
        </authorList>
    </citation>
    <scope>NUCLEOTIDE SEQUENCE [LARGE SCALE GENOMIC DNA]</scope>
    <source>
        <strain evidence="5">GalUA</strain>
    </source>
</reference>
<dbReference type="InterPro" id="IPR050807">
    <property type="entry name" value="TransReg_Diox_bact_type"/>
</dbReference>
<dbReference type="SMART" id="SM00530">
    <property type="entry name" value="HTH_XRE"/>
    <property type="match status" value="1"/>
</dbReference>
<feature type="domain" description="HTH cro/C1-type" evidence="4">
    <location>
        <begin position="12"/>
        <end position="66"/>
    </location>
</feature>
<keyword evidence="2" id="KW-0238">DNA-binding</keyword>
<dbReference type="OrthoDB" id="9781521at2"/>
<dbReference type="Gene3D" id="2.60.120.10">
    <property type="entry name" value="Jelly Rolls"/>
    <property type="match status" value="1"/>
</dbReference>
<evidence type="ECO:0000256" key="2">
    <source>
        <dbReference type="ARBA" id="ARBA00023125"/>
    </source>
</evidence>
<dbReference type="PROSITE" id="PS50943">
    <property type="entry name" value="HTH_CROC1"/>
    <property type="match status" value="1"/>
</dbReference>
<dbReference type="InterPro" id="IPR010982">
    <property type="entry name" value="Lambda_DNA-bd_dom_sf"/>
</dbReference>
<evidence type="ECO:0000256" key="1">
    <source>
        <dbReference type="ARBA" id="ARBA00023015"/>
    </source>
</evidence>
<reference evidence="5 6" key="2">
    <citation type="submission" date="2020-02" db="EMBL/GenBank/DDBJ databases">
        <title>Candidatus Galacturonibacter soehngenii shows hetero-acetogenic catabolism of galacturonic acid but lacks a canonical carbon monoxide dehydrogenase/acetyl-CoA synthase complex.</title>
        <authorList>
            <person name="Diender M."/>
            <person name="Stouten G.R."/>
            <person name="Petersen J.F."/>
            <person name="Nielsen P.H."/>
            <person name="Dueholm M.S."/>
            <person name="Pronk J.T."/>
            <person name="Van Loosdrecht M.C.M."/>
        </authorList>
    </citation>
    <scope>NUCLEOTIDE SEQUENCE [LARGE SCALE GENOMIC DNA]</scope>
    <source>
        <strain evidence="5">GalUA</strain>
    </source>
</reference>
<dbReference type="SUPFAM" id="SSF51182">
    <property type="entry name" value="RmlC-like cupins"/>
    <property type="match status" value="1"/>
</dbReference>
<dbReference type="CDD" id="cd02209">
    <property type="entry name" value="cupin_XRE_C"/>
    <property type="match status" value="1"/>
</dbReference>
<accession>A0A7V7UCA5</accession>
<dbReference type="Proteomes" id="UP000461768">
    <property type="component" value="Unassembled WGS sequence"/>
</dbReference>
<dbReference type="InterPro" id="IPR013096">
    <property type="entry name" value="Cupin_2"/>
</dbReference>
<evidence type="ECO:0000313" key="5">
    <source>
        <dbReference type="EMBL" id="KAB1438600.1"/>
    </source>
</evidence>
<dbReference type="Pfam" id="PF01381">
    <property type="entry name" value="HTH_3"/>
    <property type="match status" value="1"/>
</dbReference>
<evidence type="ECO:0000259" key="4">
    <source>
        <dbReference type="PROSITE" id="PS50943"/>
    </source>
</evidence>
<keyword evidence="6" id="KW-1185">Reference proteome</keyword>
<sequence length="195" mass="22364">MGHLDKNIAINLKRIRKSKNMSLDMLAKQTGVSKSMLGQIERGESNPTVTIIGKIVEGIRVSFEELIQTPVQQVKIVEKDELTKTYDVENNCRVYTYFPYDERRNFEIYLIEIEPGGEYKTIRGENTFEYVTVTSGELVLNINGKEYMVKENNSIQLAANQEHCYRNNGEKILCLYVVLCWDKAGLTKVNHYIGA</sequence>
<dbReference type="AlphaFoldDB" id="A0A7V7UCA5"/>
<proteinExistence type="predicted"/>
<dbReference type="RefSeq" id="WP_151146311.1">
    <property type="nucleotide sequence ID" value="NZ_WAGX01000005.1"/>
</dbReference>
<name>A0A7V7UCA5_9FIRM</name>
<organism evidence="5 6">
    <name type="scientific">Candidatus Galacturonatibacter soehngenii</name>
    <dbReference type="NCBI Taxonomy" id="2307010"/>
    <lineage>
        <taxon>Bacteria</taxon>
        <taxon>Bacillati</taxon>
        <taxon>Bacillota</taxon>
        <taxon>Clostridia</taxon>
        <taxon>Lachnospirales</taxon>
        <taxon>Lachnospiraceae</taxon>
        <taxon>Candidatus Galacturonatibacter</taxon>
    </lineage>
</organism>
<dbReference type="CDD" id="cd00093">
    <property type="entry name" value="HTH_XRE"/>
    <property type="match status" value="1"/>
</dbReference>
<dbReference type="GO" id="GO:0003700">
    <property type="term" value="F:DNA-binding transcription factor activity"/>
    <property type="evidence" value="ECO:0007669"/>
    <property type="project" value="TreeGrafter"/>
</dbReference>
<dbReference type="GO" id="GO:0003677">
    <property type="term" value="F:DNA binding"/>
    <property type="evidence" value="ECO:0007669"/>
    <property type="project" value="UniProtKB-KW"/>
</dbReference>
<dbReference type="InterPro" id="IPR014710">
    <property type="entry name" value="RmlC-like_jellyroll"/>
</dbReference>
<dbReference type="Pfam" id="PF07883">
    <property type="entry name" value="Cupin_2"/>
    <property type="match status" value="1"/>
</dbReference>
<gene>
    <name evidence="5" type="ORF">F7O84_13810</name>
</gene>
<dbReference type="GO" id="GO:0005829">
    <property type="term" value="C:cytosol"/>
    <property type="evidence" value="ECO:0007669"/>
    <property type="project" value="TreeGrafter"/>
</dbReference>
<dbReference type="EMBL" id="WAGX01000005">
    <property type="protein sequence ID" value="KAB1438600.1"/>
    <property type="molecule type" value="Genomic_DNA"/>
</dbReference>
<dbReference type="InterPro" id="IPR011051">
    <property type="entry name" value="RmlC_Cupin_sf"/>
</dbReference>
<keyword evidence="3" id="KW-0804">Transcription</keyword>
<dbReference type="PANTHER" id="PTHR46797">
    <property type="entry name" value="HTH-TYPE TRANSCRIPTIONAL REGULATOR"/>
    <property type="match status" value="1"/>
</dbReference>
<protein>
    <submittedName>
        <fullName evidence="5">Helix-turn-helix domain-containing protein</fullName>
    </submittedName>
</protein>
<dbReference type="PANTHER" id="PTHR46797:SF23">
    <property type="entry name" value="HTH-TYPE TRANSCRIPTIONAL REGULATOR SUTR"/>
    <property type="match status" value="1"/>
</dbReference>
<keyword evidence="1" id="KW-0805">Transcription regulation</keyword>
<evidence type="ECO:0000256" key="3">
    <source>
        <dbReference type="ARBA" id="ARBA00023163"/>
    </source>
</evidence>
<evidence type="ECO:0000313" key="6">
    <source>
        <dbReference type="Proteomes" id="UP000461768"/>
    </source>
</evidence>
<dbReference type="InterPro" id="IPR001387">
    <property type="entry name" value="Cro/C1-type_HTH"/>
</dbReference>
<dbReference type="SUPFAM" id="SSF47413">
    <property type="entry name" value="lambda repressor-like DNA-binding domains"/>
    <property type="match status" value="1"/>
</dbReference>
<dbReference type="Gene3D" id="1.10.260.40">
    <property type="entry name" value="lambda repressor-like DNA-binding domains"/>
    <property type="match status" value="1"/>
</dbReference>
<comment type="caution">
    <text evidence="5">The sequence shown here is derived from an EMBL/GenBank/DDBJ whole genome shotgun (WGS) entry which is preliminary data.</text>
</comment>